<comment type="caution">
    <text evidence="2">The sequence shown here is derived from an EMBL/GenBank/DDBJ whole genome shotgun (WGS) entry which is preliminary data.</text>
</comment>
<dbReference type="OrthoDB" id="2361746at2759"/>
<accession>A0A9N8VWN9</accession>
<dbReference type="EMBL" id="CAJVPI010000036">
    <property type="protein sequence ID" value="CAG8462973.1"/>
    <property type="molecule type" value="Genomic_DNA"/>
</dbReference>
<organism evidence="2 3">
    <name type="scientific">Paraglomus brasilianum</name>
    <dbReference type="NCBI Taxonomy" id="144538"/>
    <lineage>
        <taxon>Eukaryota</taxon>
        <taxon>Fungi</taxon>
        <taxon>Fungi incertae sedis</taxon>
        <taxon>Mucoromycota</taxon>
        <taxon>Glomeromycotina</taxon>
        <taxon>Glomeromycetes</taxon>
        <taxon>Paraglomerales</taxon>
        <taxon>Paraglomeraceae</taxon>
        <taxon>Paraglomus</taxon>
    </lineage>
</organism>
<reference evidence="2" key="1">
    <citation type="submission" date="2021-06" db="EMBL/GenBank/DDBJ databases">
        <authorList>
            <person name="Kallberg Y."/>
            <person name="Tangrot J."/>
            <person name="Rosling A."/>
        </authorList>
    </citation>
    <scope>NUCLEOTIDE SEQUENCE</scope>
    <source>
        <strain evidence="2">BR232B</strain>
    </source>
</reference>
<feature type="region of interest" description="Disordered" evidence="1">
    <location>
        <begin position="1"/>
        <end position="22"/>
    </location>
</feature>
<sequence>MRQSISEITEETSQKKESPSPLSYAQIAKKDQDYSFYHTQNENVTTPFKQDKFSPSPYIIAQSTSSTGRNEAVQSKSKTEDKSQLWRIVNHLVRYSHGYIVYGNWMCEKKDKEDEDKCEYEYQREFEHGELETLLKFDQKLYQRMLYYRLSEECDKCEKSIVVTSFRLYTATILDRVYDANIGAEFKRLFYATVQELPR</sequence>
<dbReference type="Proteomes" id="UP000789739">
    <property type="component" value="Unassembled WGS sequence"/>
</dbReference>
<evidence type="ECO:0000313" key="2">
    <source>
        <dbReference type="EMBL" id="CAG8462973.1"/>
    </source>
</evidence>
<gene>
    <name evidence="2" type="ORF">PBRASI_LOCUS684</name>
</gene>
<protein>
    <submittedName>
        <fullName evidence="2">6009_t:CDS:1</fullName>
    </submittedName>
</protein>
<keyword evidence="3" id="KW-1185">Reference proteome</keyword>
<dbReference type="AlphaFoldDB" id="A0A9N8VWN9"/>
<evidence type="ECO:0000256" key="1">
    <source>
        <dbReference type="SAM" id="MobiDB-lite"/>
    </source>
</evidence>
<name>A0A9N8VWN9_9GLOM</name>
<evidence type="ECO:0000313" key="3">
    <source>
        <dbReference type="Proteomes" id="UP000789739"/>
    </source>
</evidence>
<proteinExistence type="predicted"/>